<dbReference type="Gene3D" id="3.90.320.10">
    <property type="match status" value="1"/>
</dbReference>
<feature type="domain" description="YqaJ viral recombinase" evidence="1">
    <location>
        <begin position="86"/>
        <end position="215"/>
    </location>
</feature>
<evidence type="ECO:0000259" key="1">
    <source>
        <dbReference type="Pfam" id="PF09588"/>
    </source>
</evidence>
<organism evidence="2">
    <name type="scientific">viral metagenome</name>
    <dbReference type="NCBI Taxonomy" id="1070528"/>
    <lineage>
        <taxon>unclassified sequences</taxon>
        <taxon>metagenomes</taxon>
        <taxon>organismal metagenomes</taxon>
    </lineage>
</organism>
<sequence length="372" mass="43585">MHHIHNILNTWYSEYLRASFLTEYEYIELISLCDIITEKLGPLLIEKWSRDAVKSLLPTIIPSGPIVCRLNEFHERELKGEQGTEQWLNERLKYITASISAACAGLMGPSARENNILEKASNGKYRSFFGGYYTAQGNIFEEVTNLYYGYVNNGKIWAFNLIPNIDPEYYFLAASTDGVTNRLINIEIKTLVGRHPDPENVKKEYYHQMQHQMECLQLHETDFIEVKYSEHSNFQQALINCTENISKMGIIIESWNTLKQKMEYEYSKIGDCIKTLQQWECDRTDSIATHSTKLYIRSIYWTMADYLCRRIKRDPMWIKEMGPKLKMFNDEVIKLRNNPKELQKRIAAKALKSSSRKKKYKTDFEAIEKCLL</sequence>
<dbReference type="InterPro" id="IPR011604">
    <property type="entry name" value="PDDEXK-like_dom_sf"/>
</dbReference>
<dbReference type="AlphaFoldDB" id="A0A6C0JBN1"/>
<dbReference type="InterPro" id="IPR051703">
    <property type="entry name" value="NF-kappa-B_Signaling_Reg"/>
</dbReference>
<dbReference type="InterPro" id="IPR019080">
    <property type="entry name" value="YqaJ_viral_recombinase"/>
</dbReference>
<dbReference type="InterPro" id="IPR011335">
    <property type="entry name" value="Restrct_endonuc-II-like"/>
</dbReference>
<accession>A0A6C0JBN1</accession>
<proteinExistence type="predicted"/>
<dbReference type="PANTHER" id="PTHR46609:SF6">
    <property type="entry name" value="EXONUCLEASE, PHAGE-TYPE_RECB, C-TERMINAL DOMAIN-CONTAINING PROTEIN-RELATED"/>
    <property type="match status" value="1"/>
</dbReference>
<protein>
    <recommendedName>
        <fullName evidence="1">YqaJ viral recombinase domain-containing protein</fullName>
    </recommendedName>
</protein>
<name>A0A6C0JBN1_9ZZZZ</name>
<dbReference type="SUPFAM" id="SSF52980">
    <property type="entry name" value="Restriction endonuclease-like"/>
    <property type="match status" value="1"/>
</dbReference>
<dbReference type="Pfam" id="PF09588">
    <property type="entry name" value="YqaJ"/>
    <property type="match status" value="1"/>
</dbReference>
<reference evidence="2" key="1">
    <citation type="journal article" date="2020" name="Nature">
        <title>Giant virus diversity and host interactions through global metagenomics.</title>
        <authorList>
            <person name="Schulz F."/>
            <person name="Roux S."/>
            <person name="Paez-Espino D."/>
            <person name="Jungbluth S."/>
            <person name="Walsh D.A."/>
            <person name="Denef V.J."/>
            <person name="McMahon K.D."/>
            <person name="Konstantinidis K.T."/>
            <person name="Eloe-Fadrosh E.A."/>
            <person name="Kyrpides N.C."/>
            <person name="Woyke T."/>
        </authorList>
    </citation>
    <scope>NUCLEOTIDE SEQUENCE</scope>
    <source>
        <strain evidence="2">GVMAG-M-3300025860-20</strain>
    </source>
</reference>
<evidence type="ECO:0000313" key="2">
    <source>
        <dbReference type="EMBL" id="QHU01004.1"/>
    </source>
</evidence>
<dbReference type="PANTHER" id="PTHR46609">
    <property type="entry name" value="EXONUCLEASE, PHAGE-TYPE/RECB, C-TERMINAL DOMAIN-CONTAINING PROTEIN"/>
    <property type="match status" value="1"/>
</dbReference>
<dbReference type="EMBL" id="MN740333">
    <property type="protein sequence ID" value="QHU01004.1"/>
    <property type="molecule type" value="Genomic_DNA"/>
</dbReference>